<dbReference type="KEGG" id="mefw:F1737_05095"/>
<reference evidence="1 2" key="1">
    <citation type="submission" date="2019-09" db="EMBL/GenBank/DDBJ databases">
        <title>The complete genome of Methanoplanus sp. FWC-SCC4.</title>
        <authorList>
            <person name="Chen S.-C."/>
            <person name="Zhou Y.-Z."/>
            <person name="Lai M.-C."/>
        </authorList>
    </citation>
    <scope>NUCLEOTIDE SEQUENCE [LARGE SCALE GENOMIC DNA]</scope>
    <source>
        <strain evidence="1 2">FWC-SCC4</strain>
    </source>
</reference>
<dbReference type="GO" id="GO:0030001">
    <property type="term" value="P:metal ion transport"/>
    <property type="evidence" value="ECO:0007669"/>
    <property type="project" value="InterPro"/>
</dbReference>
<protein>
    <submittedName>
        <fullName evidence="1">Zinc ABC transporter substrate-binding protein</fullName>
    </submittedName>
</protein>
<dbReference type="Pfam" id="PF01297">
    <property type="entry name" value="ZnuA"/>
    <property type="match status" value="1"/>
</dbReference>
<organism evidence="1 2">
    <name type="scientific">Methanochimaera problematica</name>
    <dbReference type="NCBI Taxonomy" id="2609417"/>
    <lineage>
        <taxon>Archaea</taxon>
        <taxon>Methanobacteriati</taxon>
        <taxon>Methanobacteriota</taxon>
        <taxon>Stenosarchaea group</taxon>
        <taxon>Methanomicrobia</taxon>
        <taxon>Methanomicrobiales</taxon>
        <taxon>Methanomicrobiaceae</taxon>
        <taxon>Methanochimaera</taxon>
    </lineage>
</organism>
<evidence type="ECO:0000313" key="2">
    <source>
        <dbReference type="Proteomes" id="UP001301797"/>
    </source>
</evidence>
<dbReference type="Gene3D" id="3.40.50.1980">
    <property type="entry name" value="Nitrogenase molybdenum iron protein domain"/>
    <property type="match status" value="1"/>
</dbReference>
<dbReference type="RefSeq" id="WP_317137703.1">
    <property type="nucleotide sequence ID" value="NZ_CP043875.1"/>
</dbReference>
<dbReference type="Proteomes" id="UP001301797">
    <property type="component" value="Chromosome"/>
</dbReference>
<sequence length="330" mass="37037">MDCKPFIVIFAIFFAIVLPCSALNVVSTTSVLWDPVQSIGGSNVKVIYLADPAVCPHVQGDIIPNRIQIEKEFISSADLFVAHNSSVDRQYVMPFVDDFMNANGYTKPEWVTLNNPDMTWNTPENAKNLATEVKDWLIQADPENTDYYNKMHESYIARIDEAGKMTPEEKDLIPGQKAISMLWQKNAAENWLGLDVVDYYAPDFYMGGKYSATKMVDRINENPKSYEDVLYVIENMQSGELGKGIEESLKDKGFEVKRVIFTNFPNSIDGVDSIPAVLEYNKNLVIPNDKVEVLENTDSDLPKPTKSPGFGIITIFASACVILFGRKIFS</sequence>
<dbReference type="GeneID" id="85229531"/>
<dbReference type="AlphaFoldDB" id="A0AA97I2C5"/>
<dbReference type="InterPro" id="IPR006127">
    <property type="entry name" value="ZnuA-like"/>
</dbReference>
<dbReference type="EMBL" id="CP043875">
    <property type="protein sequence ID" value="WOF16125.1"/>
    <property type="molecule type" value="Genomic_DNA"/>
</dbReference>
<keyword evidence="2" id="KW-1185">Reference proteome</keyword>
<dbReference type="GO" id="GO:0046872">
    <property type="term" value="F:metal ion binding"/>
    <property type="evidence" value="ECO:0007669"/>
    <property type="project" value="InterPro"/>
</dbReference>
<proteinExistence type="predicted"/>
<dbReference type="SUPFAM" id="SSF53807">
    <property type="entry name" value="Helical backbone' metal receptor"/>
    <property type="match status" value="1"/>
</dbReference>
<gene>
    <name evidence="1" type="ORF">F1737_05095</name>
</gene>
<evidence type="ECO:0000313" key="1">
    <source>
        <dbReference type="EMBL" id="WOF16125.1"/>
    </source>
</evidence>
<accession>A0AA97I2C5</accession>
<name>A0AA97I2C5_9EURY</name>